<comment type="function">
    <text evidence="7">Required for pre-mRNA splicing.</text>
</comment>
<sequence>MSRSALWRQEAGVKERAEKAENLFLSAVEEGRSKPKKALIPLHGPDGGSSAFNLNPMLIQNIIKSQYFQKSIEKLTDWNAVVDEIYYEVKHCEPWTPGAVRTPSTAFCLLLRLLLLRCTAKQMSLMLDHVDSPYIRLVGMLYLRYACDPSQLWGWFEPYLYDEELVRVRSNPSAAETTVGEFVRTLLTERDYHGTMLPRLPVQMERDVKVKLLQAEQTEARAKSHLQSGSTMEYMLRPGANVRALYGDEENPVTWYDAVVDRVIREDADSGEALSRPKFIVTFPEYGNMETVTLGEMDLPTGGGNNGNYHRGSPEKDKDWDRRAAVDDRYRERGRDREATDRDRGRGRASRGYDEDHGDSRGYDRDYKSRRYCSESREHDKHGYGRGCRGYDNHESGRGYSNYRHDNRHDRDRSRSPDREDCSSRKRGQDDNLLEEVLRREREQSTAKGKAYAARPVTFKQSLSVSFGATRAGGRDSEQAWSPERERGRGEASYSSTKSEVSKVGRTCGLEQNTDHNHDEPRPAKREMTSEEKSAVEGKRRRLLAKYG</sequence>
<proteinExistence type="inferred from homology"/>
<feature type="compositionally biased region" description="Basic and acidic residues" evidence="8">
    <location>
        <begin position="312"/>
        <end position="445"/>
    </location>
</feature>
<evidence type="ECO:0000256" key="6">
    <source>
        <dbReference type="ARBA" id="ARBA00023242"/>
    </source>
</evidence>
<dbReference type="EMBL" id="HBKQ01044472">
    <property type="protein sequence ID" value="CAE2268763.1"/>
    <property type="molecule type" value="Transcribed_RNA"/>
</dbReference>
<evidence type="ECO:0000256" key="1">
    <source>
        <dbReference type="ARBA" id="ARBA00004123"/>
    </source>
</evidence>
<evidence type="ECO:0000256" key="8">
    <source>
        <dbReference type="SAM" id="MobiDB-lite"/>
    </source>
</evidence>
<feature type="compositionally biased region" description="Basic and acidic residues" evidence="8">
    <location>
        <begin position="513"/>
        <end position="538"/>
    </location>
</feature>
<evidence type="ECO:0000256" key="4">
    <source>
        <dbReference type="ARBA" id="ARBA00022728"/>
    </source>
</evidence>
<keyword evidence="6 7" id="KW-0539">Nucleus</keyword>
<feature type="compositionally biased region" description="Basic residues" evidence="8">
    <location>
        <begin position="539"/>
        <end position="548"/>
    </location>
</feature>
<name>A0A7S4N6B0_9STRA</name>
<feature type="region of interest" description="Disordered" evidence="8">
    <location>
        <begin position="294"/>
        <end position="548"/>
    </location>
</feature>
<keyword evidence="5 7" id="KW-0508">mRNA splicing</keyword>
<dbReference type="GO" id="GO:0005681">
    <property type="term" value="C:spliceosomal complex"/>
    <property type="evidence" value="ECO:0007669"/>
    <property type="project" value="UniProtKB-KW"/>
</dbReference>
<evidence type="ECO:0000256" key="3">
    <source>
        <dbReference type="ARBA" id="ARBA00022664"/>
    </source>
</evidence>
<dbReference type="PANTHER" id="PTHR23142">
    <property type="entry name" value="PRE-MRNA-SPLICING FACTOR 38A-RELATED"/>
    <property type="match status" value="1"/>
</dbReference>
<dbReference type="Pfam" id="PF03371">
    <property type="entry name" value="PRP38"/>
    <property type="match status" value="1"/>
</dbReference>
<gene>
    <name evidence="9" type="ORF">OAUR00152_LOCUS30641</name>
</gene>
<comment type="subcellular location">
    <subcellularLocation>
        <location evidence="1 7">Nucleus</location>
    </subcellularLocation>
</comment>
<evidence type="ECO:0000256" key="5">
    <source>
        <dbReference type="ARBA" id="ARBA00023187"/>
    </source>
</evidence>
<protein>
    <recommendedName>
        <fullName evidence="7">Pre-mRNA-splicing factor 38</fullName>
    </recommendedName>
</protein>
<evidence type="ECO:0000313" key="9">
    <source>
        <dbReference type="EMBL" id="CAE2268763.1"/>
    </source>
</evidence>
<accession>A0A7S4N6B0</accession>
<reference evidence="9" key="1">
    <citation type="submission" date="2021-01" db="EMBL/GenBank/DDBJ databases">
        <authorList>
            <person name="Corre E."/>
            <person name="Pelletier E."/>
            <person name="Niang G."/>
            <person name="Scheremetjew M."/>
            <person name="Finn R."/>
            <person name="Kale V."/>
            <person name="Holt S."/>
            <person name="Cochrane G."/>
            <person name="Meng A."/>
            <person name="Brown T."/>
            <person name="Cohen L."/>
        </authorList>
    </citation>
    <scope>NUCLEOTIDE SEQUENCE</scope>
    <source>
        <strain evidence="9">Isolate 1302-5</strain>
    </source>
</reference>
<keyword evidence="3 7" id="KW-0507">mRNA processing</keyword>
<feature type="compositionally biased region" description="Basic and acidic residues" evidence="8">
    <location>
        <begin position="473"/>
        <end position="490"/>
    </location>
</feature>
<dbReference type="InterPro" id="IPR005037">
    <property type="entry name" value="PRP38"/>
</dbReference>
<evidence type="ECO:0000256" key="7">
    <source>
        <dbReference type="RuleBase" id="RU367025"/>
    </source>
</evidence>
<evidence type="ECO:0000256" key="2">
    <source>
        <dbReference type="ARBA" id="ARBA00006164"/>
    </source>
</evidence>
<keyword evidence="4 7" id="KW-0747">Spliceosome</keyword>
<dbReference type="AlphaFoldDB" id="A0A7S4N6B0"/>
<comment type="similarity">
    <text evidence="2 7">Belongs to the PRP38 family.</text>
</comment>
<organism evidence="9">
    <name type="scientific">Odontella aurita</name>
    <dbReference type="NCBI Taxonomy" id="265563"/>
    <lineage>
        <taxon>Eukaryota</taxon>
        <taxon>Sar</taxon>
        <taxon>Stramenopiles</taxon>
        <taxon>Ochrophyta</taxon>
        <taxon>Bacillariophyta</taxon>
        <taxon>Mediophyceae</taxon>
        <taxon>Biddulphiophycidae</taxon>
        <taxon>Eupodiscales</taxon>
        <taxon>Odontellaceae</taxon>
        <taxon>Odontella</taxon>
    </lineage>
</organism>
<dbReference type="GO" id="GO:0000398">
    <property type="term" value="P:mRNA splicing, via spliceosome"/>
    <property type="evidence" value="ECO:0007669"/>
    <property type="project" value="UniProtKB-UniRule"/>
</dbReference>